<dbReference type="EMBL" id="KZ679015">
    <property type="protein sequence ID" value="PSS12694.1"/>
    <property type="molecule type" value="Genomic_DNA"/>
</dbReference>
<evidence type="ECO:0000313" key="12">
    <source>
        <dbReference type="EMBL" id="PSS12694.1"/>
    </source>
</evidence>
<feature type="compositionally biased region" description="Polar residues" evidence="11">
    <location>
        <begin position="1"/>
        <end position="14"/>
    </location>
</feature>
<dbReference type="GeneID" id="36569176"/>
<feature type="region of interest" description="Disordered" evidence="11">
    <location>
        <begin position="1"/>
        <end position="49"/>
    </location>
</feature>
<feature type="transmembrane region" description="Helical" evidence="10">
    <location>
        <begin position="113"/>
        <end position="132"/>
    </location>
</feature>
<keyword evidence="5" id="KW-0808">Transferase</keyword>
<evidence type="ECO:0000256" key="2">
    <source>
        <dbReference type="ARBA" id="ARBA00009140"/>
    </source>
</evidence>
<evidence type="ECO:0000256" key="7">
    <source>
        <dbReference type="ARBA" id="ARBA00022692"/>
    </source>
</evidence>
<organism evidence="12 13">
    <name type="scientific">Amorphotheca resinae ATCC 22711</name>
    <dbReference type="NCBI Taxonomy" id="857342"/>
    <lineage>
        <taxon>Eukaryota</taxon>
        <taxon>Fungi</taxon>
        <taxon>Dikarya</taxon>
        <taxon>Ascomycota</taxon>
        <taxon>Pezizomycotina</taxon>
        <taxon>Leotiomycetes</taxon>
        <taxon>Helotiales</taxon>
        <taxon>Amorphothecaceae</taxon>
        <taxon>Amorphotheca</taxon>
    </lineage>
</organism>
<reference evidence="12 13" key="1">
    <citation type="journal article" date="2018" name="New Phytol.">
        <title>Comparative genomics and transcriptomics depict ericoid mycorrhizal fungi as versatile saprotrophs and plant mutualists.</title>
        <authorList>
            <person name="Martino E."/>
            <person name="Morin E."/>
            <person name="Grelet G.A."/>
            <person name="Kuo A."/>
            <person name="Kohler A."/>
            <person name="Daghino S."/>
            <person name="Barry K.W."/>
            <person name="Cichocki N."/>
            <person name="Clum A."/>
            <person name="Dockter R.B."/>
            <person name="Hainaut M."/>
            <person name="Kuo R.C."/>
            <person name="LaButti K."/>
            <person name="Lindahl B.D."/>
            <person name="Lindquist E.A."/>
            <person name="Lipzen A."/>
            <person name="Khouja H.R."/>
            <person name="Magnuson J."/>
            <person name="Murat C."/>
            <person name="Ohm R.A."/>
            <person name="Singer S.W."/>
            <person name="Spatafora J.W."/>
            <person name="Wang M."/>
            <person name="Veneault-Fourrey C."/>
            <person name="Henrissat B."/>
            <person name="Grigoriev I.V."/>
            <person name="Martin F.M."/>
            <person name="Perotto S."/>
        </authorList>
    </citation>
    <scope>NUCLEOTIDE SEQUENCE [LARGE SCALE GENOMIC DNA]</scope>
    <source>
        <strain evidence="12 13">ATCC 22711</strain>
    </source>
</reference>
<feature type="transmembrane region" description="Helical" evidence="10">
    <location>
        <begin position="89"/>
        <end position="107"/>
    </location>
</feature>
<dbReference type="RefSeq" id="XP_024718692.1">
    <property type="nucleotide sequence ID" value="XM_024861095.1"/>
</dbReference>
<dbReference type="GO" id="GO:0032259">
    <property type="term" value="P:methylation"/>
    <property type="evidence" value="ECO:0007669"/>
    <property type="project" value="UniProtKB-KW"/>
</dbReference>
<evidence type="ECO:0000256" key="4">
    <source>
        <dbReference type="ARBA" id="ARBA00022603"/>
    </source>
</evidence>
<dbReference type="Pfam" id="PF04140">
    <property type="entry name" value="ICMT"/>
    <property type="match status" value="1"/>
</dbReference>
<dbReference type="FunCoup" id="A0A2T3AVL1">
    <property type="interactions" value="474"/>
</dbReference>
<feature type="transmembrane region" description="Helical" evidence="10">
    <location>
        <begin position="183"/>
        <end position="202"/>
    </location>
</feature>
<keyword evidence="9 10" id="KW-0472">Membrane</keyword>
<evidence type="ECO:0000256" key="3">
    <source>
        <dbReference type="ARBA" id="ARBA00012151"/>
    </source>
</evidence>
<dbReference type="OrthoDB" id="422086at2759"/>
<evidence type="ECO:0000313" key="13">
    <source>
        <dbReference type="Proteomes" id="UP000241818"/>
    </source>
</evidence>
<sequence>MDSITSSPNASGLSHDNRPDGSWRPPTSRRGPSSARESNGGIDHSPVGVNAPATALQQDMSIPAVLEMYDKQFLPGQHKSLSGIATRSFILGCTLTLSLSLALHLLLTTDSPLWRVPFFISILSLFHFLEFWTTARYNTRAAQISSFLLSQNGSAYNIAHTTAIIECSLSHYFFPDRQWLPPVWHRALLFLGLGLVALGQAVRSGAMIAAGTNFNHIIQRTKASSHQLVTTGIYGYLRHPSYFGFFWWGLGTQLVLGNPVCFVGFAVVLWRFFYKRIQGEEKLLVGFFGDDYVAYRKRTQVGIPFIR</sequence>
<evidence type="ECO:0000256" key="10">
    <source>
        <dbReference type="RuleBase" id="RU362022"/>
    </source>
</evidence>
<keyword evidence="13" id="KW-1185">Reference proteome</keyword>
<comment type="subcellular location">
    <subcellularLocation>
        <location evidence="10">Endoplasmic reticulum membrane</location>
        <topology evidence="10">Multi-pass membrane protein</topology>
    </subcellularLocation>
    <subcellularLocation>
        <location evidence="1">Membrane</location>
        <topology evidence="1">Multi-pass membrane protein</topology>
    </subcellularLocation>
</comment>
<keyword evidence="4 10" id="KW-0489">Methyltransferase</keyword>
<evidence type="ECO:0000256" key="1">
    <source>
        <dbReference type="ARBA" id="ARBA00004141"/>
    </source>
</evidence>
<dbReference type="Proteomes" id="UP000241818">
    <property type="component" value="Unassembled WGS sequence"/>
</dbReference>
<comment type="catalytic activity">
    <reaction evidence="10">
        <text>[protein]-C-terminal S-[(2E,6E)-farnesyl]-L-cysteine + S-adenosyl-L-methionine = [protein]-C-terminal S-[(2E,6E)-farnesyl]-L-cysteine methyl ester + S-adenosyl-L-homocysteine</text>
        <dbReference type="Rhea" id="RHEA:21672"/>
        <dbReference type="Rhea" id="RHEA-COMP:12125"/>
        <dbReference type="Rhea" id="RHEA-COMP:12126"/>
        <dbReference type="ChEBI" id="CHEBI:57856"/>
        <dbReference type="ChEBI" id="CHEBI:59789"/>
        <dbReference type="ChEBI" id="CHEBI:90510"/>
        <dbReference type="ChEBI" id="CHEBI:90511"/>
        <dbReference type="EC" id="2.1.1.100"/>
    </reaction>
</comment>
<dbReference type="GO" id="GO:0005789">
    <property type="term" value="C:endoplasmic reticulum membrane"/>
    <property type="evidence" value="ECO:0007669"/>
    <property type="project" value="UniProtKB-SubCell"/>
</dbReference>
<dbReference type="PANTHER" id="PTHR12714:SF9">
    <property type="entry name" value="PROTEIN-S-ISOPRENYLCYSTEINE O-METHYLTRANSFERASE"/>
    <property type="match status" value="1"/>
</dbReference>
<dbReference type="STRING" id="857342.A0A2T3AVL1"/>
<keyword evidence="7 10" id="KW-0812">Transmembrane</keyword>
<accession>A0A2T3AVL1</accession>
<feature type="transmembrane region" description="Helical" evidence="10">
    <location>
        <begin position="245"/>
        <end position="273"/>
    </location>
</feature>
<evidence type="ECO:0000256" key="5">
    <source>
        <dbReference type="ARBA" id="ARBA00022679"/>
    </source>
</evidence>
<dbReference type="EC" id="2.1.1.100" evidence="3 10"/>
<dbReference type="Gene3D" id="1.20.120.1630">
    <property type="match status" value="1"/>
</dbReference>
<dbReference type="AlphaFoldDB" id="A0A2T3AVL1"/>
<dbReference type="PROSITE" id="PS51564">
    <property type="entry name" value="SAM_ICMT"/>
    <property type="match status" value="1"/>
</dbReference>
<dbReference type="InterPro" id="IPR025770">
    <property type="entry name" value="PPMT_MeTrfase"/>
</dbReference>
<evidence type="ECO:0000256" key="6">
    <source>
        <dbReference type="ARBA" id="ARBA00022691"/>
    </source>
</evidence>
<evidence type="ECO:0000256" key="11">
    <source>
        <dbReference type="SAM" id="MobiDB-lite"/>
    </source>
</evidence>
<keyword evidence="10" id="KW-0256">Endoplasmic reticulum</keyword>
<proteinExistence type="inferred from homology"/>
<evidence type="ECO:0000256" key="9">
    <source>
        <dbReference type="ARBA" id="ARBA00023136"/>
    </source>
</evidence>
<keyword evidence="8 10" id="KW-1133">Transmembrane helix</keyword>
<dbReference type="GO" id="GO:0004671">
    <property type="term" value="F:protein C-terminal S-isoprenylcysteine carboxyl O-methyltransferase activity"/>
    <property type="evidence" value="ECO:0007669"/>
    <property type="project" value="UniProtKB-EC"/>
</dbReference>
<dbReference type="InParanoid" id="A0A2T3AVL1"/>
<evidence type="ECO:0000256" key="8">
    <source>
        <dbReference type="ARBA" id="ARBA00022989"/>
    </source>
</evidence>
<keyword evidence="6 10" id="KW-0949">S-adenosyl-L-methionine</keyword>
<protein>
    <recommendedName>
        <fullName evidence="3 10">Protein-S-isoprenylcysteine O-methyltransferase</fullName>
        <ecNumber evidence="3 10">2.1.1.100</ecNumber>
    </recommendedName>
</protein>
<name>A0A2T3AVL1_AMORE</name>
<comment type="similarity">
    <text evidence="2 10">Belongs to the class VI-like SAM-binding methyltransferase superfamily. Isoprenylcysteine carboxyl methyltransferase family.</text>
</comment>
<gene>
    <name evidence="12" type="ORF">M430DRAFT_106667</name>
</gene>
<dbReference type="PANTHER" id="PTHR12714">
    <property type="entry name" value="PROTEIN-S ISOPRENYLCYSTEINE O-METHYLTRANSFERASE"/>
    <property type="match status" value="1"/>
</dbReference>
<dbReference type="InterPro" id="IPR007269">
    <property type="entry name" value="ICMT_MeTrfase"/>
</dbReference>